<dbReference type="GO" id="GO:0007234">
    <property type="term" value="P:osmosensory signaling via phosphorelay pathway"/>
    <property type="evidence" value="ECO:0007669"/>
    <property type="project" value="TreeGrafter"/>
</dbReference>
<evidence type="ECO:0000256" key="4">
    <source>
        <dbReference type="ARBA" id="ARBA00022679"/>
    </source>
</evidence>
<gene>
    <name evidence="15" type="ORF">KC573_01785</name>
</gene>
<comment type="catalytic activity">
    <reaction evidence="1">
        <text>ATP + protein L-histidine = ADP + protein N-phospho-L-histidine.</text>
        <dbReference type="EC" id="2.7.13.3"/>
    </reaction>
</comment>
<dbReference type="GO" id="GO:0005524">
    <property type="term" value="F:ATP binding"/>
    <property type="evidence" value="ECO:0007669"/>
    <property type="project" value="UniProtKB-KW"/>
</dbReference>
<keyword evidence="9 12" id="KW-1133">Transmembrane helix</keyword>
<evidence type="ECO:0000259" key="14">
    <source>
        <dbReference type="PROSITE" id="PS50112"/>
    </source>
</evidence>
<dbReference type="PROSITE" id="PS50109">
    <property type="entry name" value="HIS_KIN"/>
    <property type="match status" value="1"/>
</dbReference>
<dbReference type="Proteomes" id="UP000699691">
    <property type="component" value="Unassembled WGS sequence"/>
</dbReference>
<evidence type="ECO:0000256" key="2">
    <source>
        <dbReference type="ARBA" id="ARBA00004141"/>
    </source>
</evidence>
<dbReference type="AlphaFoldDB" id="A0A955LVJ2"/>
<dbReference type="EC" id="2.7.13.3" evidence="3"/>
<evidence type="ECO:0000313" key="15">
    <source>
        <dbReference type="EMBL" id="MCA9397534.1"/>
    </source>
</evidence>
<dbReference type="Gene3D" id="3.30.450.20">
    <property type="entry name" value="PAS domain"/>
    <property type="match status" value="1"/>
</dbReference>
<feature type="non-terminal residue" evidence="15">
    <location>
        <position position="391"/>
    </location>
</feature>
<feature type="transmembrane region" description="Helical" evidence="12">
    <location>
        <begin position="7"/>
        <end position="29"/>
    </location>
</feature>
<feature type="domain" description="Histidine kinase" evidence="13">
    <location>
        <begin position="273"/>
        <end position="391"/>
    </location>
</feature>
<keyword evidence="10" id="KW-0902">Two-component regulatory system</keyword>
<evidence type="ECO:0000313" key="16">
    <source>
        <dbReference type="Proteomes" id="UP000699691"/>
    </source>
</evidence>
<dbReference type="Pfam" id="PF13426">
    <property type="entry name" value="PAS_9"/>
    <property type="match status" value="1"/>
</dbReference>
<dbReference type="GO" id="GO:0016020">
    <property type="term" value="C:membrane"/>
    <property type="evidence" value="ECO:0007669"/>
    <property type="project" value="UniProtKB-SubCell"/>
</dbReference>
<evidence type="ECO:0000256" key="1">
    <source>
        <dbReference type="ARBA" id="ARBA00000085"/>
    </source>
</evidence>
<dbReference type="CDD" id="cd00082">
    <property type="entry name" value="HisKA"/>
    <property type="match status" value="1"/>
</dbReference>
<dbReference type="Pfam" id="PF00512">
    <property type="entry name" value="HisKA"/>
    <property type="match status" value="1"/>
</dbReference>
<dbReference type="InterPro" id="IPR005467">
    <property type="entry name" value="His_kinase_dom"/>
</dbReference>
<dbReference type="GO" id="GO:0000155">
    <property type="term" value="F:phosphorelay sensor kinase activity"/>
    <property type="evidence" value="ECO:0007669"/>
    <property type="project" value="InterPro"/>
</dbReference>
<feature type="transmembrane region" description="Helical" evidence="12">
    <location>
        <begin position="41"/>
        <end position="64"/>
    </location>
</feature>
<evidence type="ECO:0000256" key="11">
    <source>
        <dbReference type="ARBA" id="ARBA00023136"/>
    </source>
</evidence>
<dbReference type="PANTHER" id="PTHR42878:SF7">
    <property type="entry name" value="SENSOR HISTIDINE KINASE GLRK"/>
    <property type="match status" value="1"/>
</dbReference>
<comment type="subcellular location">
    <subcellularLocation>
        <location evidence="2">Membrane</location>
        <topology evidence="2">Multi-pass membrane protein</topology>
    </subcellularLocation>
</comment>
<evidence type="ECO:0000256" key="10">
    <source>
        <dbReference type="ARBA" id="ARBA00023012"/>
    </source>
</evidence>
<dbReference type="SMART" id="SM00388">
    <property type="entry name" value="HisKA"/>
    <property type="match status" value="1"/>
</dbReference>
<accession>A0A955LVJ2</accession>
<keyword evidence="4" id="KW-0808">Transferase</keyword>
<keyword evidence="8" id="KW-0067">ATP-binding</keyword>
<name>A0A955LVJ2_UNCKA</name>
<dbReference type="GO" id="GO:0000156">
    <property type="term" value="F:phosphorelay response regulator activity"/>
    <property type="evidence" value="ECO:0007669"/>
    <property type="project" value="TreeGrafter"/>
</dbReference>
<keyword evidence="6" id="KW-0547">Nucleotide-binding</keyword>
<protein>
    <recommendedName>
        <fullName evidence="3">histidine kinase</fullName>
        <ecNumber evidence="3">2.7.13.3</ecNumber>
    </recommendedName>
</protein>
<keyword evidence="5 12" id="KW-0812">Transmembrane</keyword>
<dbReference type="SMART" id="SM00091">
    <property type="entry name" value="PAS"/>
    <property type="match status" value="1"/>
</dbReference>
<dbReference type="InterPro" id="IPR036890">
    <property type="entry name" value="HATPase_C_sf"/>
</dbReference>
<dbReference type="Gene3D" id="1.10.287.130">
    <property type="match status" value="1"/>
</dbReference>
<reference evidence="15" key="1">
    <citation type="submission" date="2020-04" db="EMBL/GenBank/DDBJ databases">
        <authorList>
            <person name="Zhang T."/>
        </authorList>
    </citation>
    <scope>NUCLEOTIDE SEQUENCE</scope>
    <source>
        <strain evidence="15">HKST-UBA02</strain>
    </source>
</reference>
<comment type="caution">
    <text evidence="15">The sequence shown here is derived from an EMBL/GenBank/DDBJ whole genome shotgun (WGS) entry which is preliminary data.</text>
</comment>
<evidence type="ECO:0000256" key="7">
    <source>
        <dbReference type="ARBA" id="ARBA00022777"/>
    </source>
</evidence>
<dbReference type="InterPro" id="IPR036097">
    <property type="entry name" value="HisK_dim/P_sf"/>
</dbReference>
<dbReference type="InterPro" id="IPR035965">
    <property type="entry name" value="PAS-like_dom_sf"/>
</dbReference>
<evidence type="ECO:0000256" key="12">
    <source>
        <dbReference type="SAM" id="Phobius"/>
    </source>
</evidence>
<organism evidence="15 16">
    <name type="scientific">candidate division WWE3 bacterium</name>
    <dbReference type="NCBI Taxonomy" id="2053526"/>
    <lineage>
        <taxon>Bacteria</taxon>
        <taxon>Katanobacteria</taxon>
    </lineage>
</organism>
<evidence type="ECO:0000256" key="6">
    <source>
        <dbReference type="ARBA" id="ARBA00022741"/>
    </source>
</evidence>
<evidence type="ECO:0000256" key="5">
    <source>
        <dbReference type="ARBA" id="ARBA00022692"/>
    </source>
</evidence>
<proteinExistence type="predicted"/>
<sequence>MSLHRKLQLLIATVFFFTLLLGSFVFIYIPSARLESTDQLTLFFGISILLILSLMATALVLYVLRMAIGPLEELTGDLSVEYSPDTHIAIPDAIKGLNNEIGAIARAIEKITQVSSEQYHTLEDKIQRRTKAMEESKAKDEAIIKNIAEGLVVTDIERRITFANPSAEKMLGYKLYELFERVWPDFLLVKDKQKEEIPLDRLAITRALKTNKPVSAEIGEHSYLMRKNGAIFPVLISAAPITIGDQQLGAVIVFRDVEKEIEVDKTKTEFVSLASHQLRTPLSTINWYVETILAGDVGDLQADQRPYFEQIYESTQRMIDLVNALLNVSRLEMGTFMVEPEDVKLDELVGNVLEELEPKLLSKEIKLTKDFDEEVPVMKLDQQLMWIILQN</sequence>
<keyword evidence="11 12" id="KW-0472">Membrane</keyword>
<dbReference type="PROSITE" id="PS50112">
    <property type="entry name" value="PAS"/>
    <property type="match status" value="1"/>
</dbReference>
<dbReference type="SUPFAM" id="SSF55874">
    <property type="entry name" value="ATPase domain of HSP90 chaperone/DNA topoisomerase II/histidine kinase"/>
    <property type="match status" value="1"/>
</dbReference>
<keyword evidence="7" id="KW-0418">Kinase</keyword>
<dbReference type="NCBIfam" id="TIGR00229">
    <property type="entry name" value="sensory_box"/>
    <property type="match status" value="1"/>
</dbReference>
<dbReference type="CDD" id="cd00130">
    <property type="entry name" value="PAS"/>
    <property type="match status" value="1"/>
</dbReference>
<evidence type="ECO:0000256" key="3">
    <source>
        <dbReference type="ARBA" id="ARBA00012438"/>
    </source>
</evidence>
<dbReference type="GO" id="GO:0030295">
    <property type="term" value="F:protein kinase activator activity"/>
    <property type="evidence" value="ECO:0007669"/>
    <property type="project" value="TreeGrafter"/>
</dbReference>
<dbReference type="PANTHER" id="PTHR42878">
    <property type="entry name" value="TWO-COMPONENT HISTIDINE KINASE"/>
    <property type="match status" value="1"/>
</dbReference>
<dbReference type="EMBL" id="JAGQKY010000060">
    <property type="protein sequence ID" value="MCA9397534.1"/>
    <property type="molecule type" value="Genomic_DNA"/>
</dbReference>
<dbReference type="InterPro" id="IPR003661">
    <property type="entry name" value="HisK_dim/P_dom"/>
</dbReference>
<evidence type="ECO:0000259" key="13">
    <source>
        <dbReference type="PROSITE" id="PS50109"/>
    </source>
</evidence>
<dbReference type="InterPro" id="IPR050351">
    <property type="entry name" value="BphY/WalK/GraS-like"/>
</dbReference>
<evidence type="ECO:0000256" key="8">
    <source>
        <dbReference type="ARBA" id="ARBA00022840"/>
    </source>
</evidence>
<evidence type="ECO:0000256" key="9">
    <source>
        <dbReference type="ARBA" id="ARBA00022989"/>
    </source>
</evidence>
<reference evidence="15" key="2">
    <citation type="journal article" date="2021" name="Microbiome">
        <title>Successional dynamics and alternative stable states in a saline activated sludge microbial community over 9 years.</title>
        <authorList>
            <person name="Wang Y."/>
            <person name="Ye J."/>
            <person name="Ju F."/>
            <person name="Liu L."/>
            <person name="Boyd J.A."/>
            <person name="Deng Y."/>
            <person name="Parks D.H."/>
            <person name="Jiang X."/>
            <person name="Yin X."/>
            <person name="Woodcroft B.J."/>
            <person name="Tyson G.W."/>
            <person name="Hugenholtz P."/>
            <person name="Polz M.F."/>
            <person name="Zhang T."/>
        </authorList>
    </citation>
    <scope>NUCLEOTIDE SEQUENCE</scope>
    <source>
        <strain evidence="15">HKST-UBA02</strain>
    </source>
</reference>
<dbReference type="SUPFAM" id="SSF55785">
    <property type="entry name" value="PYP-like sensor domain (PAS domain)"/>
    <property type="match status" value="1"/>
</dbReference>
<feature type="domain" description="PAS" evidence="14">
    <location>
        <begin position="136"/>
        <end position="181"/>
    </location>
</feature>
<dbReference type="SUPFAM" id="SSF47384">
    <property type="entry name" value="Homodimeric domain of signal transducing histidine kinase"/>
    <property type="match status" value="1"/>
</dbReference>
<dbReference type="InterPro" id="IPR000014">
    <property type="entry name" value="PAS"/>
</dbReference>